<evidence type="ECO:0008006" key="3">
    <source>
        <dbReference type="Google" id="ProtNLM"/>
    </source>
</evidence>
<protein>
    <recommendedName>
        <fullName evidence="3">Major pilin subunit</fullName>
    </recommendedName>
</protein>
<gene>
    <name evidence="2" type="ORF">SDC9_157986</name>
</gene>
<dbReference type="Gene3D" id="3.30.700.10">
    <property type="entry name" value="Glycoprotein, Type 4 Pilin"/>
    <property type="match status" value="1"/>
</dbReference>
<dbReference type="InterPro" id="IPR012902">
    <property type="entry name" value="N_methyl_site"/>
</dbReference>
<keyword evidence="1" id="KW-1133">Transmembrane helix</keyword>
<reference evidence="2" key="1">
    <citation type="submission" date="2019-08" db="EMBL/GenBank/DDBJ databases">
        <authorList>
            <person name="Kucharzyk K."/>
            <person name="Murdoch R.W."/>
            <person name="Higgins S."/>
            <person name="Loffler F."/>
        </authorList>
    </citation>
    <scope>NUCLEOTIDE SEQUENCE</scope>
</reference>
<dbReference type="PANTHER" id="PTHR30093:SF2">
    <property type="entry name" value="TYPE II SECRETION SYSTEM PROTEIN H"/>
    <property type="match status" value="1"/>
</dbReference>
<dbReference type="EMBL" id="VSSQ01056853">
    <property type="protein sequence ID" value="MPN10689.1"/>
    <property type="molecule type" value="Genomic_DNA"/>
</dbReference>
<dbReference type="Pfam" id="PF07963">
    <property type="entry name" value="N_methyl"/>
    <property type="match status" value="1"/>
</dbReference>
<organism evidence="2">
    <name type="scientific">bioreactor metagenome</name>
    <dbReference type="NCBI Taxonomy" id="1076179"/>
    <lineage>
        <taxon>unclassified sequences</taxon>
        <taxon>metagenomes</taxon>
        <taxon>ecological metagenomes</taxon>
    </lineage>
</organism>
<dbReference type="NCBIfam" id="TIGR02532">
    <property type="entry name" value="IV_pilin_GFxxxE"/>
    <property type="match status" value="1"/>
</dbReference>
<proteinExistence type="predicted"/>
<evidence type="ECO:0000313" key="2">
    <source>
        <dbReference type="EMBL" id="MPN10689.1"/>
    </source>
</evidence>
<evidence type="ECO:0000256" key="1">
    <source>
        <dbReference type="SAM" id="Phobius"/>
    </source>
</evidence>
<keyword evidence="1" id="KW-0472">Membrane</keyword>
<feature type="transmembrane region" description="Helical" evidence="1">
    <location>
        <begin position="6"/>
        <end position="29"/>
    </location>
</feature>
<dbReference type="InterPro" id="IPR045584">
    <property type="entry name" value="Pilin-like"/>
</dbReference>
<dbReference type="PANTHER" id="PTHR30093">
    <property type="entry name" value="GENERAL SECRETION PATHWAY PROTEIN G"/>
    <property type="match status" value="1"/>
</dbReference>
<keyword evidence="1" id="KW-0812">Transmembrane</keyword>
<name>A0A645FBH9_9ZZZZ</name>
<dbReference type="SUPFAM" id="SSF54523">
    <property type="entry name" value="Pili subunits"/>
    <property type="match status" value="1"/>
</dbReference>
<dbReference type="AlphaFoldDB" id="A0A645FBH9"/>
<comment type="caution">
    <text evidence="2">The sequence shown here is derived from an EMBL/GenBank/DDBJ whole genome shotgun (WGS) entry which is preliminary data.</text>
</comment>
<accession>A0A645FBH9</accession>
<sequence>MKQKPFTLIELLVVIAIIAILSAMLLPALNQARERARQTSCLGNQKQCMTAQLVYADQFGVILTMVKAGESWCNTFENLGLLQRGPVMECPSILGTAAKIKPGTTGSLWFTYGAYKRWNETSHYNQIKADLGDFARSPDNAVAYSIQSRIKRPSETIAVSDSLEMSGVEIKGQSFAMVFSGLWAGHSGRVNGAYADGHAASKTPEELKQSPMNVTQVRRADGTLRTI</sequence>